<keyword evidence="3" id="KW-0326">Glycosidase</keyword>
<organism evidence="3 4">
    <name type="scientific">Myxacorys almedinensis A</name>
    <dbReference type="NCBI Taxonomy" id="2690445"/>
    <lineage>
        <taxon>Bacteria</taxon>
        <taxon>Bacillati</taxon>
        <taxon>Cyanobacteriota</taxon>
        <taxon>Cyanophyceae</taxon>
        <taxon>Leptolyngbyales</taxon>
        <taxon>Leptolyngbyaceae</taxon>
        <taxon>Myxacorys</taxon>
        <taxon>Myxacorys almedinensis</taxon>
    </lineage>
</organism>
<keyword evidence="1" id="KW-0472">Membrane</keyword>
<reference evidence="3" key="1">
    <citation type="submission" date="2019-12" db="EMBL/GenBank/DDBJ databases">
        <title>High-Quality draft genome sequences of three cyanobacteria isolated from the limestone walls of the Old Cathedral of Coimbra.</title>
        <authorList>
            <person name="Tiago I."/>
            <person name="Soares F."/>
            <person name="Portugal A."/>
        </authorList>
    </citation>
    <scope>NUCLEOTIDE SEQUENCE</scope>
    <source>
        <strain evidence="3">A</strain>
    </source>
</reference>
<dbReference type="EMBL" id="WVIE01000009">
    <property type="protein sequence ID" value="NDJ17515.1"/>
    <property type="molecule type" value="Genomic_DNA"/>
</dbReference>
<sequence>MKLQFPGHPKLIFSILTAGLLSMPIFLYVLGQFSRPPRTDETRSLFPGVTYQRAASSVPRPVMIHVVSLDLSAPGVRAMVTPGRQAGQRQAEATARTVSEFLNEFRVQVAMNANFFYPFRDETPWDVYPRSGDLVNNVGQVTSNGTTYSLPKNDWSALCFLAQNRAQIEERGTCPVGTVHAIAGNDVLVKQGTPVDLSPEAAKQDKPYPRTAVALDKTGQKIWLVVVDGRQFRYSEGLTIAELSNYIATQLNADTALNLDGGGSATLAVETPTGAQVLNAPIQTRLPLRERPVASHLGFYVGQGK</sequence>
<protein>
    <submittedName>
        <fullName evidence="3">Phosphodiester glycosidase family protein</fullName>
    </submittedName>
</protein>
<feature type="domain" description="Phosphodiester glycosidase" evidence="2">
    <location>
        <begin position="107"/>
        <end position="300"/>
    </location>
</feature>
<evidence type="ECO:0000256" key="1">
    <source>
        <dbReference type="SAM" id="Phobius"/>
    </source>
</evidence>
<dbReference type="Proteomes" id="UP000646053">
    <property type="component" value="Unassembled WGS sequence"/>
</dbReference>
<dbReference type="PANTHER" id="PTHR40446">
    <property type="entry name" value="N-ACETYLGLUCOSAMINE-1-PHOSPHODIESTER ALPHA-N-ACETYLGLUCOSAMINIDASE"/>
    <property type="match status" value="1"/>
</dbReference>
<dbReference type="RefSeq" id="WP_162423037.1">
    <property type="nucleotide sequence ID" value="NZ_WVIE01000009.1"/>
</dbReference>
<dbReference type="AlphaFoldDB" id="A0A8J7Z1K0"/>
<evidence type="ECO:0000259" key="2">
    <source>
        <dbReference type="Pfam" id="PF09992"/>
    </source>
</evidence>
<dbReference type="Pfam" id="PF09992">
    <property type="entry name" value="NAGPA"/>
    <property type="match status" value="1"/>
</dbReference>
<keyword evidence="1" id="KW-1133">Transmembrane helix</keyword>
<dbReference type="PANTHER" id="PTHR40446:SF2">
    <property type="entry name" value="N-ACETYLGLUCOSAMINE-1-PHOSPHODIESTER ALPHA-N-ACETYLGLUCOSAMINIDASE"/>
    <property type="match status" value="1"/>
</dbReference>
<evidence type="ECO:0000313" key="4">
    <source>
        <dbReference type="Proteomes" id="UP000646053"/>
    </source>
</evidence>
<proteinExistence type="predicted"/>
<dbReference type="InterPro" id="IPR018711">
    <property type="entry name" value="NAGPA"/>
</dbReference>
<comment type="caution">
    <text evidence="3">The sequence shown here is derived from an EMBL/GenBank/DDBJ whole genome shotgun (WGS) entry which is preliminary data.</text>
</comment>
<dbReference type="GO" id="GO:0016798">
    <property type="term" value="F:hydrolase activity, acting on glycosyl bonds"/>
    <property type="evidence" value="ECO:0007669"/>
    <property type="project" value="UniProtKB-KW"/>
</dbReference>
<gene>
    <name evidence="3" type="ORF">GS601_09475</name>
</gene>
<keyword evidence="3" id="KW-0378">Hydrolase</keyword>
<feature type="transmembrane region" description="Helical" evidence="1">
    <location>
        <begin position="12"/>
        <end position="30"/>
    </location>
</feature>
<keyword evidence="4" id="KW-1185">Reference proteome</keyword>
<keyword evidence="1" id="KW-0812">Transmembrane</keyword>
<name>A0A8J7Z1K0_9CYAN</name>
<evidence type="ECO:0000313" key="3">
    <source>
        <dbReference type="EMBL" id="NDJ17515.1"/>
    </source>
</evidence>
<accession>A0A8J7Z1K0</accession>